<dbReference type="RefSeq" id="WP_201916826.1">
    <property type="nucleotide sequence ID" value="NZ_JAERQG010000001.1"/>
</dbReference>
<accession>A0A937ACQ8</accession>
<dbReference type="GO" id="GO:0005524">
    <property type="term" value="F:ATP binding"/>
    <property type="evidence" value="ECO:0007669"/>
    <property type="project" value="UniProtKB-KW"/>
</dbReference>
<evidence type="ECO:0000313" key="4">
    <source>
        <dbReference type="Proteomes" id="UP000642920"/>
    </source>
</evidence>
<evidence type="ECO:0000259" key="2">
    <source>
        <dbReference type="Pfam" id="PF13581"/>
    </source>
</evidence>
<keyword evidence="3" id="KW-0067">ATP-binding</keyword>
<dbReference type="Pfam" id="PF13581">
    <property type="entry name" value="HATPase_c_2"/>
    <property type="match status" value="1"/>
</dbReference>
<protein>
    <submittedName>
        <fullName evidence="3">ATP-binding protein</fullName>
    </submittedName>
</protein>
<keyword evidence="1" id="KW-0723">Serine/threonine-protein kinase</keyword>
<keyword evidence="1" id="KW-0808">Transferase</keyword>
<comment type="caution">
    <text evidence="3">The sequence shown here is derived from an EMBL/GenBank/DDBJ whole genome shotgun (WGS) entry which is preliminary data.</text>
</comment>
<gene>
    <name evidence="3" type="ORF">JKP34_01090</name>
</gene>
<keyword evidence="4" id="KW-1185">Reference proteome</keyword>
<sequence length="139" mass="16007">MKFNLKVYCEKTRLKEIRDFVSDKLQSYTTDEVEINQLVLAVDEVCANLIIHSNACNAQESINLEVLVNDDGVTFEITDNGVEFDFSKYQEPTIEQVVREKRKGGIGLMLVNRIMDKVEFLSQKNSNKCILYKTFSRNS</sequence>
<evidence type="ECO:0000256" key="1">
    <source>
        <dbReference type="ARBA" id="ARBA00022527"/>
    </source>
</evidence>
<dbReference type="PANTHER" id="PTHR35526:SF3">
    <property type="entry name" value="ANTI-SIGMA-F FACTOR RSBW"/>
    <property type="match status" value="1"/>
</dbReference>
<evidence type="ECO:0000313" key="3">
    <source>
        <dbReference type="EMBL" id="MBL0763823.1"/>
    </source>
</evidence>
<dbReference type="CDD" id="cd16936">
    <property type="entry name" value="HATPase_RsbW-like"/>
    <property type="match status" value="1"/>
</dbReference>
<feature type="domain" description="Histidine kinase/HSP90-like ATPase" evidence="2">
    <location>
        <begin position="11"/>
        <end position="128"/>
    </location>
</feature>
<reference evidence="3" key="1">
    <citation type="submission" date="2021-01" db="EMBL/GenBank/DDBJ databases">
        <title>Marivirga sp. nov., isolated from intertidal surface sediments.</title>
        <authorList>
            <person name="Zhang M."/>
        </authorList>
    </citation>
    <scope>NUCLEOTIDE SEQUENCE</scope>
    <source>
        <strain evidence="3">SM1354</strain>
    </source>
</reference>
<dbReference type="SUPFAM" id="SSF55874">
    <property type="entry name" value="ATPase domain of HSP90 chaperone/DNA topoisomerase II/histidine kinase"/>
    <property type="match status" value="1"/>
</dbReference>
<dbReference type="InterPro" id="IPR050267">
    <property type="entry name" value="Anti-sigma-factor_SerPK"/>
</dbReference>
<dbReference type="GO" id="GO:0004674">
    <property type="term" value="F:protein serine/threonine kinase activity"/>
    <property type="evidence" value="ECO:0007669"/>
    <property type="project" value="UniProtKB-KW"/>
</dbReference>
<dbReference type="InterPro" id="IPR036890">
    <property type="entry name" value="HATPase_C_sf"/>
</dbReference>
<proteinExistence type="predicted"/>
<dbReference type="Gene3D" id="3.30.565.10">
    <property type="entry name" value="Histidine kinase-like ATPase, C-terminal domain"/>
    <property type="match status" value="1"/>
</dbReference>
<keyword evidence="3" id="KW-0547">Nucleotide-binding</keyword>
<dbReference type="EMBL" id="JAERQG010000001">
    <property type="protein sequence ID" value="MBL0763823.1"/>
    <property type="molecule type" value="Genomic_DNA"/>
</dbReference>
<organism evidence="3 4">
    <name type="scientific">Marivirga atlantica</name>
    <dbReference type="NCBI Taxonomy" id="1548457"/>
    <lineage>
        <taxon>Bacteria</taxon>
        <taxon>Pseudomonadati</taxon>
        <taxon>Bacteroidota</taxon>
        <taxon>Cytophagia</taxon>
        <taxon>Cytophagales</taxon>
        <taxon>Marivirgaceae</taxon>
        <taxon>Marivirga</taxon>
    </lineage>
</organism>
<dbReference type="AlphaFoldDB" id="A0A937ACQ8"/>
<dbReference type="Proteomes" id="UP000642920">
    <property type="component" value="Unassembled WGS sequence"/>
</dbReference>
<name>A0A937ACQ8_9BACT</name>
<dbReference type="InterPro" id="IPR003594">
    <property type="entry name" value="HATPase_dom"/>
</dbReference>
<dbReference type="PANTHER" id="PTHR35526">
    <property type="entry name" value="ANTI-SIGMA-F FACTOR RSBW-RELATED"/>
    <property type="match status" value="1"/>
</dbReference>
<keyword evidence="1" id="KW-0418">Kinase</keyword>